<feature type="domain" description="HTH luxR-type" evidence="4">
    <location>
        <begin position="1"/>
        <end position="62"/>
    </location>
</feature>
<dbReference type="Gene3D" id="1.10.10.10">
    <property type="entry name" value="Winged helix-like DNA-binding domain superfamily/Winged helix DNA-binding domain"/>
    <property type="match status" value="1"/>
</dbReference>
<evidence type="ECO:0000313" key="5">
    <source>
        <dbReference type="EMBL" id="GET35353.1"/>
    </source>
</evidence>
<evidence type="ECO:0000313" key="6">
    <source>
        <dbReference type="Proteomes" id="UP001050975"/>
    </source>
</evidence>
<evidence type="ECO:0000259" key="4">
    <source>
        <dbReference type="PROSITE" id="PS50043"/>
    </source>
</evidence>
<protein>
    <submittedName>
        <fullName evidence="5">LuxR family GAF modulated transcriptional regulator</fullName>
    </submittedName>
</protein>
<keyword evidence="3" id="KW-0804">Transcription</keyword>
<dbReference type="PANTHER" id="PTHR44688">
    <property type="entry name" value="DNA-BINDING TRANSCRIPTIONAL ACTIVATOR DEVR_DOSR"/>
    <property type="match status" value="1"/>
</dbReference>
<dbReference type="EMBL" id="BLAY01000001">
    <property type="protein sequence ID" value="GET35353.1"/>
    <property type="molecule type" value="Genomic_DNA"/>
</dbReference>
<reference evidence="5" key="1">
    <citation type="submission" date="2019-10" db="EMBL/GenBank/DDBJ databases">
        <title>Draft genome sequece of Microseira wollei NIES-4236.</title>
        <authorList>
            <person name="Yamaguchi H."/>
            <person name="Suzuki S."/>
            <person name="Kawachi M."/>
        </authorList>
    </citation>
    <scope>NUCLEOTIDE SEQUENCE</scope>
    <source>
        <strain evidence="5">NIES-4236</strain>
    </source>
</reference>
<keyword evidence="2" id="KW-0238">DNA-binding</keyword>
<dbReference type="PRINTS" id="PR00038">
    <property type="entry name" value="HTHLUXR"/>
</dbReference>
<name>A0AAV3X274_9CYAN</name>
<dbReference type="AlphaFoldDB" id="A0AAV3X274"/>
<dbReference type="PROSITE" id="PS50043">
    <property type="entry name" value="HTH_LUXR_2"/>
    <property type="match status" value="1"/>
</dbReference>
<dbReference type="GO" id="GO:0003677">
    <property type="term" value="F:DNA binding"/>
    <property type="evidence" value="ECO:0007669"/>
    <property type="project" value="UniProtKB-KW"/>
</dbReference>
<dbReference type="SMART" id="SM00421">
    <property type="entry name" value="HTH_LUXR"/>
    <property type="match status" value="1"/>
</dbReference>
<dbReference type="InterPro" id="IPR000792">
    <property type="entry name" value="Tscrpt_reg_LuxR_C"/>
</dbReference>
<keyword evidence="1" id="KW-0805">Transcription regulation</keyword>
<comment type="caution">
    <text evidence="5">The sequence shown here is derived from an EMBL/GenBank/DDBJ whole genome shotgun (WGS) entry which is preliminary data.</text>
</comment>
<keyword evidence="6" id="KW-1185">Reference proteome</keyword>
<dbReference type="SUPFAM" id="SSF46894">
    <property type="entry name" value="C-terminal effector domain of the bipartite response regulators"/>
    <property type="match status" value="1"/>
</dbReference>
<dbReference type="Pfam" id="PF00196">
    <property type="entry name" value="GerE"/>
    <property type="match status" value="1"/>
</dbReference>
<dbReference type="CDD" id="cd06170">
    <property type="entry name" value="LuxR_C_like"/>
    <property type="match status" value="1"/>
</dbReference>
<evidence type="ECO:0000256" key="3">
    <source>
        <dbReference type="ARBA" id="ARBA00023163"/>
    </source>
</evidence>
<accession>A0AAV3X274</accession>
<proteinExistence type="predicted"/>
<gene>
    <name evidence="5" type="ORF">MiSe_00950</name>
</gene>
<dbReference type="RefSeq" id="WP_226572679.1">
    <property type="nucleotide sequence ID" value="NZ_BLAY01000001.1"/>
</dbReference>
<organism evidence="5 6">
    <name type="scientific">Microseira wollei NIES-4236</name>
    <dbReference type="NCBI Taxonomy" id="2530354"/>
    <lineage>
        <taxon>Bacteria</taxon>
        <taxon>Bacillati</taxon>
        <taxon>Cyanobacteriota</taxon>
        <taxon>Cyanophyceae</taxon>
        <taxon>Oscillatoriophycideae</taxon>
        <taxon>Aerosakkonematales</taxon>
        <taxon>Aerosakkonemataceae</taxon>
        <taxon>Microseira</taxon>
    </lineage>
</organism>
<dbReference type="PANTHER" id="PTHR44688:SF16">
    <property type="entry name" value="DNA-BINDING TRANSCRIPTIONAL ACTIVATOR DEVR_DOSR"/>
    <property type="match status" value="1"/>
</dbReference>
<evidence type="ECO:0000256" key="1">
    <source>
        <dbReference type="ARBA" id="ARBA00023015"/>
    </source>
</evidence>
<sequence length="62" mass="7071">MMDCLTNRGMEIIELVAQGLSNREIALKINISRDGVKQALKRIFRKLNVSARSEMIAKLNIR</sequence>
<dbReference type="GO" id="GO:0006355">
    <property type="term" value="P:regulation of DNA-templated transcription"/>
    <property type="evidence" value="ECO:0007669"/>
    <property type="project" value="InterPro"/>
</dbReference>
<dbReference type="InterPro" id="IPR016032">
    <property type="entry name" value="Sig_transdc_resp-reg_C-effctor"/>
</dbReference>
<dbReference type="Proteomes" id="UP001050975">
    <property type="component" value="Unassembled WGS sequence"/>
</dbReference>
<evidence type="ECO:0000256" key="2">
    <source>
        <dbReference type="ARBA" id="ARBA00023125"/>
    </source>
</evidence>
<dbReference type="InterPro" id="IPR036388">
    <property type="entry name" value="WH-like_DNA-bd_sf"/>
</dbReference>